<reference evidence="2" key="1">
    <citation type="submission" date="2021-02" db="EMBL/GenBank/DDBJ databases">
        <authorList>
            <person name="Nowell W R."/>
        </authorList>
    </citation>
    <scope>NUCLEOTIDE SEQUENCE</scope>
</reference>
<dbReference type="AlphaFoldDB" id="A0A815MF62"/>
<organism evidence="2 4">
    <name type="scientific">Adineta steineri</name>
    <dbReference type="NCBI Taxonomy" id="433720"/>
    <lineage>
        <taxon>Eukaryota</taxon>
        <taxon>Metazoa</taxon>
        <taxon>Spiralia</taxon>
        <taxon>Gnathifera</taxon>
        <taxon>Rotifera</taxon>
        <taxon>Eurotatoria</taxon>
        <taxon>Bdelloidea</taxon>
        <taxon>Adinetida</taxon>
        <taxon>Adinetidae</taxon>
        <taxon>Adineta</taxon>
    </lineage>
</organism>
<evidence type="ECO:0000256" key="1">
    <source>
        <dbReference type="SAM" id="Phobius"/>
    </source>
</evidence>
<dbReference type="Proteomes" id="UP000663881">
    <property type="component" value="Unassembled WGS sequence"/>
</dbReference>
<sequence>MSKYMYYYVLILFIFPCTIFTHTEFLLTSTDYFHHIYCYNHLSIKINSIKFVYHVHNCTFVLHHHNNYGIKNTCSNQSSCIINLKAFLFFHIPHYFTKCSTTKLKFIRLNYTCINNTFISINDLILSRKNSSYEKSTIIVYLCILIFAIFFGFICSYLRHSSRNNVQKQEMSIVDDTNNSQLNTQSIYDNQSKQEYELKNISLLKTSSSSTLTSFNNKNIITNLSEYDNLTKYND</sequence>
<evidence type="ECO:0000313" key="2">
    <source>
        <dbReference type="EMBL" id="CAF1415616.1"/>
    </source>
</evidence>
<evidence type="ECO:0000313" key="3">
    <source>
        <dbReference type="EMBL" id="CAF3958569.1"/>
    </source>
</evidence>
<feature type="transmembrane region" description="Helical" evidence="1">
    <location>
        <begin position="6"/>
        <end position="27"/>
    </location>
</feature>
<feature type="transmembrane region" description="Helical" evidence="1">
    <location>
        <begin position="138"/>
        <end position="159"/>
    </location>
</feature>
<dbReference type="EMBL" id="CAJNON010001005">
    <property type="protein sequence ID" value="CAF1415616.1"/>
    <property type="molecule type" value="Genomic_DNA"/>
</dbReference>
<proteinExistence type="predicted"/>
<evidence type="ECO:0000313" key="4">
    <source>
        <dbReference type="Proteomes" id="UP000663891"/>
    </source>
</evidence>
<keyword evidence="1" id="KW-0812">Transmembrane</keyword>
<gene>
    <name evidence="3" type="ORF">OKA104_LOCUS27393</name>
    <name evidence="2" type="ORF">VCS650_LOCUS37393</name>
</gene>
<keyword evidence="1" id="KW-1133">Transmembrane helix</keyword>
<dbReference type="OrthoDB" id="10021462at2759"/>
<protein>
    <recommendedName>
        <fullName evidence="5">Transmembrane protein</fullName>
    </recommendedName>
</protein>
<keyword evidence="1" id="KW-0472">Membrane</keyword>
<evidence type="ECO:0008006" key="5">
    <source>
        <dbReference type="Google" id="ProtNLM"/>
    </source>
</evidence>
<dbReference type="EMBL" id="CAJOAY010002514">
    <property type="protein sequence ID" value="CAF3958569.1"/>
    <property type="molecule type" value="Genomic_DNA"/>
</dbReference>
<accession>A0A815MF62</accession>
<comment type="caution">
    <text evidence="2">The sequence shown here is derived from an EMBL/GenBank/DDBJ whole genome shotgun (WGS) entry which is preliminary data.</text>
</comment>
<dbReference type="Proteomes" id="UP000663891">
    <property type="component" value="Unassembled WGS sequence"/>
</dbReference>
<name>A0A815MF62_9BILA</name>